<comment type="similarity">
    <text evidence="3 12">In the C-terminal section; belongs to the phosphate acetyltransferase and butyryltransferase family.</text>
</comment>
<evidence type="ECO:0000256" key="7">
    <source>
        <dbReference type="ARBA" id="ARBA00021528"/>
    </source>
</evidence>
<evidence type="ECO:0000256" key="9">
    <source>
        <dbReference type="ARBA" id="ARBA00022679"/>
    </source>
</evidence>
<accession>A0A839HBG2</accession>
<dbReference type="PANTHER" id="PTHR43356:SF3">
    <property type="entry name" value="PHOSPHATE ACETYLTRANSFERASE"/>
    <property type="match status" value="1"/>
</dbReference>
<evidence type="ECO:0000259" key="14">
    <source>
        <dbReference type="Pfam" id="PF07085"/>
    </source>
</evidence>
<gene>
    <name evidence="15" type="primary">pta</name>
    <name evidence="15" type="ORF">HUK38_08925</name>
</gene>
<comment type="similarity">
    <text evidence="4 12">In the N-terminal section; belongs to the CobB/CobQ family.</text>
</comment>
<comment type="subcellular location">
    <subcellularLocation>
        <location evidence="1 12">Cytoplasm</location>
    </subcellularLocation>
</comment>
<dbReference type="Pfam" id="PF13500">
    <property type="entry name" value="AAA_26"/>
    <property type="match status" value="1"/>
</dbReference>
<keyword evidence="16" id="KW-1185">Reference proteome</keyword>
<proteinExistence type="inferred from homology"/>
<dbReference type="GO" id="GO:0006085">
    <property type="term" value="P:acetyl-CoA biosynthetic process"/>
    <property type="evidence" value="ECO:0007669"/>
    <property type="project" value="UniProtKB-UniPathway"/>
</dbReference>
<dbReference type="RefSeq" id="WP_182584012.1">
    <property type="nucleotide sequence ID" value="NZ_JABVCQ010000017.1"/>
</dbReference>
<feature type="domain" description="Phosphate acetyl/butaryl transferase" evidence="13">
    <location>
        <begin position="371"/>
        <end position="688"/>
    </location>
</feature>
<dbReference type="FunFam" id="3.40.50.10750:FF:000001">
    <property type="entry name" value="Phosphate acetyltransferase"/>
    <property type="match status" value="1"/>
</dbReference>
<dbReference type="UniPathway" id="UPA00340">
    <property type="reaction ID" value="UER00459"/>
</dbReference>
<keyword evidence="8 12" id="KW-0963">Cytoplasm</keyword>
<evidence type="ECO:0000259" key="13">
    <source>
        <dbReference type="Pfam" id="PF01515"/>
    </source>
</evidence>
<dbReference type="Gene3D" id="3.40.50.10750">
    <property type="entry name" value="Isocitrate/Isopropylmalate dehydrogenase-like"/>
    <property type="match status" value="1"/>
</dbReference>
<comment type="pathway">
    <text evidence="2 12">Metabolic intermediate biosynthesis; acetyl-CoA biosynthesis; acetyl-CoA from acetate: step 2/2.</text>
</comment>
<evidence type="ECO:0000256" key="5">
    <source>
        <dbReference type="ARBA" id="ARBA00011643"/>
    </source>
</evidence>
<dbReference type="Gene3D" id="3.40.50.300">
    <property type="entry name" value="P-loop containing nucleotide triphosphate hydrolases"/>
    <property type="match status" value="1"/>
</dbReference>
<comment type="subunit">
    <text evidence="5">Homohexamer.</text>
</comment>
<dbReference type="NCBIfam" id="NF007233">
    <property type="entry name" value="PRK09653.1"/>
    <property type="match status" value="1"/>
</dbReference>
<reference evidence="15 16" key="1">
    <citation type="journal article" date="2020" name="Arch. Microbiol.">
        <title>The genome sequence of the giant phototrophic gammaproteobacterium Thiospirillum jenense gives insight into its physiological properties and phylogenetic relationships.</title>
        <authorList>
            <person name="Imhoff J.F."/>
            <person name="Meyer T.E."/>
            <person name="Kyndt J.A."/>
        </authorList>
    </citation>
    <scope>NUCLEOTIDE SEQUENCE [LARGE SCALE GENOMIC DNA]</scope>
    <source>
        <strain evidence="15 16">DSM 216</strain>
    </source>
</reference>
<sequence length="703" mass="76275">MQSLYIAGAGSGSGKSVAILGFMEFLSAIYGRVGFFRPIVNHHIDEDNLTSLIRARYALPFPPEMLYGCTAQLASELVASGHYDELLKLILNKFKVLEEKCDIVLCAGTDFDGLVPSLEFDFNADLANNFGCTIVVVIKGFNRSPEETLNALQLAHESMLNRGGDLLATIVNGVNPEYVDLVRRRARDVVPTNETVYVFPAVPTLAQPTIGEITKALAAECLYGEREGLNQVVKNYRVAAMEIPGFLNYIADGCLIIVPGDRSDIILASLVADVSASFPRVAGLILTGGLKPADNVRRLIDGLRRNKVSIFSVPTDTFTTTLAISKIESTILPGDERKLAAALGVFESNVDIKDLQQRVSSHQATRITPLMFEYELIHRAKSQRQHIVLPEGTDERILRAAEILTLRDVADLTLLGNPDKIQRRIAELGLHLDQISIIDPVTSPKRDQYSAIYYERRKHKGISMQMAHDALADVSYFGTLMVAIGEADGMVSGAIHTTQHTIRPAFEIIRTRPNTQLVSSVFFMCLADRVLVYGDCAVNPNPNAEQLADIALASADTAAAFGIEPRIAMLSYSTGSSGVGEDVERVRQAVQIARQRRPELKLDGPIQYDAAVDMGVARSKMPESEVAGVATVFIFPDLNTGNNTYKAVQRSAGAVAIGPVLQGLNKPVNDLSRGCTVTDIVNTVAITAIQAQQAKTHSGNSAA</sequence>
<dbReference type="GO" id="GO:0008959">
    <property type="term" value="F:phosphate acetyltransferase activity"/>
    <property type="evidence" value="ECO:0007669"/>
    <property type="project" value="UniProtKB-EC"/>
</dbReference>
<dbReference type="PANTHER" id="PTHR43356">
    <property type="entry name" value="PHOSPHATE ACETYLTRANSFERASE"/>
    <property type="match status" value="1"/>
</dbReference>
<protein>
    <recommendedName>
        <fullName evidence="7 12">Phosphate acetyltransferase</fullName>
        <ecNumber evidence="6 12">2.3.1.8</ecNumber>
    </recommendedName>
    <alternativeName>
        <fullName evidence="11 12">Phosphotransacetylase</fullName>
    </alternativeName>
</protein>
<evidence type="ECO:0000256" key="2">
    <source>
        <dbReference type="ARBA" id="ARBA00004989"/>
    </source>
</evidence>
<keyword evidence="9 12" id="KW-0808">Transferase</keyword>
<evidence type="ECO:0000256" key="11">
    <source>
        <dbReference type="ARBA" id="ARBA00031108"/>
    </source>
</evidence>
<evidence type="ECO:0000256" key="1">
    <source>
        <dbReference type="ARBA" id="ARBA00004496"/>
    </source>
</evidence>
<dbReference type="SUPFAM" id="SSF52540">
    <property type="entry name" value="P-loop containing nucleoside triphosphate hydrolases"/>
    <property type="match status" value="1"/>
</dbReference>
<dbReference type="NCBIfam" id="TIGR00651">
    <property type="entry name" value="pta"/>
    <property type="match status" value="1"/>
</dbReference>
<dbReference type="InterPro" id="IPR027417">
    <property type="entry name" value="P-loop_NTPase"/>
</dbReference>
<dbReference type="GO" id="GO:0005737">
    <property type="term" value="C:cytoplasm"/>
    <property type="evidence" value="ECO:0007669"/>
    <property type="project" value="UniProtKB-SubCell"/>
</dbReference>
<dbReference type="InterPro" id="IPR002505">
    <property type="entry name" value="PTA_PTB"/>
</dbReference>
<evidence type="ECO:0000256" key="4">
    <source>
        <dbReference type="ARBA" id="ARBA00009786"/>
    </source>
</evidence>
<dbReference type="NCBIfam" id="NF004167">
    <property type="entry name" value="PRK05632.1"/>
    <property type="match status" value="1"/>
</dbReference>
<dbReference type="Gene3D" id="3.40.1390.20">
    <property type="entry name" value="HprK N-terminal domain-like"/>
    <property type="match status" value="1"/>
</dbReference>
<evidence type="ECO:0000313" key="15">
    <source>
        <dbReference type="EMBL" id="MBB1126355.1"/>
    </source>
</evidence>
<dbReference type="InterPro" id="IPR004614">
    <property type="entry name" value="P_AcTrfase"/>
</dbReference>
<dbReference type="Proteomes" id="UP000548632">
    <property type="component" value="Unassembled WGS sequence"/>
</dbReference>
<dbReference type="InterPro" id="IPR050500">
    <property type="entry name" value="Phos_Acetyltrans/Butyryltrans"/>
</dbReference>
<dbReference type="Pfam" id="PF01515">
    <property type="entry name" value="PTA_PTB"/>
    <property type="match status" value="1"/>
</dbReference>
<dbReference type="CDD" id="cd03109">
    <property type="entry name" value="DTBS"/>
    <property type="match status" value="1"/>
</dbReference>
<dbReference type="InterPro" id="IPR042113">
    <property type="entry name" value="P_AcTrfase_dom1"/>
</dbReference>
<dbReference type="Pfam" id="PF07085">
    <property type="entry name" value="DRTGG"/>
    <property type="match status" value="1"/>
</dbReference>
<dbReference type="EMBL" id="JABVCQ010000017">
    <property type="protein sequence ID" value="MBB1126355.1"/>
    <property type="molecule type" value="Genomic_DNA"/>
</dbReference>
<feature type="domain" description="DRTGG" evidence="14">
    <location>
        <begin position="212"/>
        <end position="326"/>
    </location>
</feature>
<keyword evidence="10 12" id="KW-0012">Acyltransferase</keyword>
<name>A0A839HBG2_9GAMM</name>
<comment type="function">
    <text evidence="12">Involved in acetate metabolism.</text>
</comment>
<dbReference type="PIRSF" id="PIRSF006107">
    <property type="entry name" value="PhpActrans_proteobac"/>
    <property type="match status" value="1"/>
</dbReference>
<comment type="caution">
    <text evidence="15">The sequence shown here is derived from an EMBL/GenBank/DDBJ whole genome shotgun (WGS) entry which is preliminary data.</text>
</comment>
<evidence type="ECO:0000256" key="3">
    <source>
        <dbReference type="ARBA" id="ARBA00008756"/>
    </source>
</evidence>
<dbReference type="Gene3D" id="3.40.50.10950">
    <property type="match status" value="1"/>
</dbReference>
<organism evidence="15 16">
    <name type="scientific">Thiospirillum jenense</name>
    <dbReference type="NCBI Taxonomy" id="1653858"/>
    <lineage>
        <taxon>Bacteria</taxon>
        <taxon>Pseudomonadati</taxon>
        <taxon>Pseudomonadota</taxon>
        <taxon>Gammaproteobacteria</taxon>
        <taxon>Chromatiales</taxon>
        <taxon>Chromatiaceae</taxon>
        <taxon>Thiospirillum</taxon>
    </lineage>
</organism>
<comment type="domain">
    <text evidence="12">The N-terminal region seems to be important for proper quaternary structure. The C-terminal region contains the substrate-binding site.</text>
</comment>
<dbReference type="SUPFAM" id="SSF75138">
    <property type="entry name" value="HprK N-terminal domain-like"/>
    <property type="match status" value="1"/>
</dbReference>
<dbReference type="SUPFAM" id="SSF53659">
    <property type="entry name" value="Isocitrate/Isopropylmalate dehydrogenase-like"/>
    <property type="match status" value="1"/>
</dbReference>
<evidence type="ECO:0000256" key="10">
    <source>
        <dbReference type="ARBA" id="ARBA00023315"/>
    </source>
</evidence>
<evidence type="ECO:0000256" key="6">
    <source>
        <dbReference type="ARBA" id="ARBA00012707"/>
    </source>
</evidence>
<evidence type="ECO:0000256" key="12">
    <source>
        <dbReference type="PIRNR" id="PIRNR006107"/>
    </source>
</evidence>
<dbReference type="InterPro" id="IPR042112">
    <property type="entry name" value="P_AcTrfase_dom2"/>
</dbReference>
<evidence type="ECO:0000256" key="8">
    <source>
        <dbReference type="ARBA" id="ARBA00022490"/>
    </source>
</evidence>
<comment type="catalytic activity">
    <reaction evidence="12">
        <text>acetyl-CoA + phosphate = acetyl phosphate + CoA</text>
        <dbReference type="Rhea" id="RHEA:19521"/>
        <dbReference type="ChEBI" id="CHEBI:22191"/>
        <dbReference type="ChEBI" id="CHEBI:43474"/>
        <dbReference type="ChEBI" id="CHEBI:57287"/>
        <dbReference type="ChEBI" id="CHEBI:57288"/>
        <dbReference type="EC" id="2.3.1.8"/>
    </reaction>
</comment>
<dbReference type="AlphaFoldDB" id="A0A839HBG2"/>
<dbReference type="EC" id="2.3.1.8" evidence="6 12"/>
<dbReference type="InterPro" id="IPR010766">
    <property type="entry name" value="DRTGG"/>
</dbReference>
<dbReference type="InterPro" id="IPR028979">
    <property type="entry name" value="Ser_kin/Pase_Hpr-like_N_sf"/>
</dbReference>
<dbReference type="InterPro" id="IPR016475">
    <property type="entry name" value="P-Actrans_bac"/>
</dbReference>
<evidence type="ECO:0000313" key="16">
    <source>
        <dbReference type="Proteomes" id="UP000548632"/>
    </source>
</evidence>